<feature type="transmembrane region" description="Helical" evidence="6">
    <location>
        <begin position="33"/>
        <end position="50"/>
    </location>
</feature>
<keyword evidence="5" id="KW-0067">ATP-binding</keyword>
<dbReference type="OrthoDB" id="4062651at2759"/>
<dbReference type="EMBL" id="BMAC01000780">
    <property type="protein sequence ID" value="GFQ02854.1"/>
    <property type="molecule type" value="Genomic_DNA"/>
</dbReference>
<dbReference type="GO" id="GO:0030246">
    <property type="term" value="F:carbohydrate binding"/>
    <property type="evidence" value="ECO:0007669"/>
    <property type="project" value="UniProtKB-KW"/>
</dbReference>
<dbReference type="AlphaFoldDB" id="A0A830D3N8"/>
<keyword evidence="6" id="KW-0472">Membrane</keyword>
<dbReference type="Gene3D" id="1.10.510.10">
    <property type="entry name" value="Transferase(Phosphotransferase) domain 1"/>
    <property type="match status" value="2"/>
</dbReference>
<keyword evidence="8" id="KW-0430">Lectin</keyword>
<keyword evidence="4 8" id="KW-0418">Kinase</keyword>
<evidence type="ECO:0000313" key="9">
    <source>
        <dbReference type="Proteomes" id="UP000653305"/>
    </source>
</evidence>
<keyword evidence="2" id="KW-0808">Transferase</keyword>
<keyword evidence="6" id="KW-0812">Transmembrane</keyword>
<sequence length="402" mass="45682">MKKRVKIVLAVLSATVLLILGILLFIIQKLNQSIPINYSLVLFFFFCFFWNRQSYVNNLNDHRIGKREEALHELLRLEGYTDDNGGGKSNDLRLFTYASIQYATRNFSSNYKLGQGGFGPVYKGKISDGQDVAVKLLSKQSGQGLLEFKTELILISKLQHVNLVKLIGFCVHGDDKMIIYEYMPNKSLDFFLFSPFGKEHLDWQKRFNIVEGIAQGLLYLHKYSRLKIIHRDLKPSNILLDLNMNPKISDFGLARIFKQDISEANTSRLLGTRGYMAPEYVIQIVSGRENNSFQETEGPLSLVEYSWELWRKNSELELMDPTLRDSCVVDQLQRCIHIGLLCVEDHAADRPTIQDVVSMLKNEMTNLPMPKSPAFITGNGAVEGEKSVSSVNEITLSEIGGR</sequence>
<dbReference type="Gene3D" id="3.30.200.20">
    <property type="entry name" value="Phosphorylase Kinase, domain 1"/>
    <property type="match status" value="1"/>
</dbReference>
<evidence type="ECO:0000256" key="4">
    <source>
        <dbReference type="ARBA" id="ARBA00022777"/>
    </source>
</evidence>
<accession>A0A830D3N8</accession>
<dbReference type="SMART" id="SM00220">
    <property type="entry name" value="S_TKc"/>
    <property type="match status" value="1"/>
</dbReference>
<evidence type="ECO:0000256" key="2">
    <source>
        <dbReference type="ARBA" id="ARBA00022679"/>
    </source>
</evidence>
<proteinExistence type="predicted"/>
<feature type="transmembrane region" description="Helical" evidence="6">
    <location>
        <begin position="7"/>
        <end position="27"/>
    </location>
</feature>
<keyword evidence="9" id="KW-1185">Reference proteome</keyword>
<dbReference type="PANTHER" id="PTHR27002">
    <property type="entry name" value="RECEPTOR-LIKE SERINE/THREONINE-PROTEIN KINASE SD1-8"/>
    <property type="match status" value="1"/>
</dbReference>
<dbReference type="InterPro" id="IPR008271">
    <property type="entry name" value="Ser/Thr_kinase_AS"/>
</dbReference>
<dbReference type="GO" id="GO:0004674">
    <property type="term" value="F:protein serine/threonine kinase activity"/>
    <property type="evidence" value="ECO:0007669"/>
    <property type="project" value="UniProtKB-KW"/>
</dbReference>
<dbReference type="FunFam" id="1.10.510.10:FF:001019">
    <property type="entry name" value="G-type lectin S-receptor-like serine/threonine-protein kinase B120"/>
    <property type="match status" value="1"/>
</dbReference>
<evidence type="ECO:0000313" key="8">
    <source>
        <dbReference type="EMBL" id="GFQ02854.1"/>
    </source>
</evidence>
<organism evidence="8 9">
    <name type="scientific">Phtheirospermum japonicum</name>
    <dbReference type="NCBI Taxonomy" id="374723"/>
    <lineage>
        <taxon>Eukaryota</taxon>
        <taxon>Viridiplantae</taxon>
        <taxon>Streptophyta</taxon>
        <taxon>Embryophyta</taxon>
        <taxon>Tracheophyta</taxon>
        <taxon>Spermatophyta</taxon>
        <taxon>Magnoliopsida</taxon>
        <taxon>eudicotyledons</taxon>
        <taxon>Gunneridae</taxon>
        <taxon>Pentapetalae</taxon>
        <taxon>asterids</taxon>
        <taxon>lamiids</taxon>
        <taxon>Lamiales</taxon>
        <taxon>Orobanchaceae</taxon>
        <taxon>Orobanchaceae incertae sedis</taxon>
        <taxon>Phtheirospermum</taxon>
    </lineage>
</organism>
<dbReference type="SUPFAM" id="SSF56112">
    <property type="entry name" value="Protein kinase-like (PK-like)"/>
    <property type="match status" value="1"/>
</dbReference>
<name>A0A830D3N8_9LAMI</name>
<dbReference type="GO" id="GO:0005886">
    <property type="term" value="C:plasma membrane"/>
    <property type="evidence" value="ECO:0007669"/>
    <property type="project" value="TreeGrafter"/>
</dbReference>
<dbReference type="InterPro" id="IPR000719">
    <property type="entry name" value="Prot_kinase_dom"/>
</dbReference>
<dbReference type="InterPro" id="IPR011009">
    <property type="entry name" value="Kinase-like_dom_sf"/>
</dbReference>
<dbReference type="PROSITE" id="PS00108">
    <property type="entry name" value="PROTEIN_KINASE_ST"/>
    <property type="match status" value="1"/>
</dbReference>
<evidence type="ECO:0000259" key="7">
    <source>
        <dbReference type="PROSITE" id="PS50011"/>
    </source>
</evidence>
<protein>
    <submittedName>
        <fullName evidence="8">G-type lectin s-receptor-like serine/threonine-protein kinase at1g11330</fullName>
    </submittedName>
</protein>
<dbReference type="Proteomes" id="UP000653305">
    <property type="component" value="Unassembled WGS sequence"/>
</dbReference>
<dbReference type="FunFam" id="3.30.200.20:FF:000951">
    <property type="entry name" value="Uncharacterized protein"/>
    <property type="match status" value="1"/>
</dbReference>
<gene>
    <name evidence="8" type="ORF">PHJA_002429300</name>
</gene>
<feature type="domain" description="Protein kinase" evidence="7">
    <location>
        <begin position="107"/>
        <end position="375"/>
    </location>
</feature>
<dbReference type="Pfam" id="PF00069">
    <property type="entry name" value="Pkinase"/>
    <property type="match status" value="1"/>
</dbReference>
<evidence type="ECO:0000256" key="1">
    <source>
        <dbReference type="ARBA" id="ARBA00022527"/>
    </source>
</evidence>
<dbReference type="GO" id="GO:0005524">
    <property type="term" value="F:ATP binding"/>
    <property type="evidence" value="ECO:0007669"/>
    <property type="project" value="UniProtKB-KW"/>
</dbReference>
<keyword evidence="6" id="KW-1133">Transmembrane helix</keyword>
<dbReference type="PROSITE" id="PS50011">
    <property type="entry name" value="PROTEIN_KINASE_DOM"/>
    <property type="match status" value="1"/>
</dbReference>
<keyword evidence="1" id="KW-0723">Serine/threonine-protein kinase</keyword>
<evidence type="ECO:0000256" key="3">
    <source>
        <dbReference type="ARBA" id="ARBA00022741"/>
    </source>
</evidence>
<keyword evidence="3" id="KW-0547">Nucleotide-binding</keyword>
<keyword evidence="8" id="KW-0675">Receptor</keyword>
<evidence type="ECO:0000256" key="5">
    <source>
        <dbReference type="ARBA" id="ARBA00022840"/>
    </source>
</evidence>
<comment type="caution">
    <text evidence="8">The sequence shown here is derived from an EMBL/GenBank/DDBJ whole genome shotgun (WGS) entry which is preliminary data.</text>
</comment>
<dbReference type="PANTHER" id="PTHR27002:SF1082">
    <property type="entry name" value="OS06G0693000 PROTEIN"/>
    <property type="match status" value="1"/>
</dbReference>
<evidence type="ECO:0000256" key="6">
    <source>
        <dbReference type="SAM" id="Phobius"/>
    </source>
</evidence>
<reference evidence="8" key="1">
    <citation type="submission" date="2020-07" db="EMBL/GenBank/DDBJ databases">
        <title>Ethylene signaling mediates host invasion by parasitic plants.</title>
        <authorList>
            <person name="Yoshida S."/>
        </authorList>
    </citation>
    <scope>NUCLEOTIDE SEQUENCE</scope>
    <source>
        <strain evidence="8">Okayama</strain>
    </source>
</reference>